<keyword evidence="1" id="KW-0732">Signal</keyword>
<protein>
    <submittedName>
        <fullName evidence="3">BON domain protein</fullName>
    </submittedName>
</protein>
<dbReference type="OrthoDB" id="291345at2"/>
<evidence type="ECO:0000259" key="2">
    <source>
        <dbReference type="Pfam" id="PF04972"/>
    </source>
</evidence>
<dbReference type="InterPro" id="IPR007055">
    <property type="entry name" value="BON_dom"/>
</dbReference>
<gene>
    <name evidence="3" type="ORF">I41_18390</name>
</gene>
<name>A0A517TWB4_9BACT</name>
<evidence type="ECO:0000256" key="1">
    <source>
        <dbReference type="SAM" id="SignalP"/>
    </source>
</evidence>
<feature type="signal peptide" evidence="1">
    <location>
        <begin position="1"/>
        <end position="26"/>
    </location>
</feature>
<dbReference type="EMBL" id="CP036339">
    <property type="protein sequence ID" value="QDT72657.1"/>
    <property type="molecule type" value="Genomic_DNA"/>
</dbReference>
<evidence type="ECO:0000313" key="4">
    <source>
        <dbReference type="Proteomes" id="UP000317909"/>
    </source>
</evidence>
<dbReference type="RefSeq" id="WP_145432204.1">
    <property type="nucleotide sequence ID" value="NZ_CP036339.1"/>
</dbReference>
<reference evidence="3 4" key="1">
    <citation type="submission" date="2019-02" db="EMBL/GenBank/DDBJ databases">
        <title>Deep-cultivation of Planctomycetes and their phenomic and genomic characterization uncovers novel biology.</title>
        <authorList>
            <person name="Wiegand S."/>
            <person name="Jogler M."/>
            <person name="Boedeker C."/>
            <person name="Pinto D."/>
            <person name="Vollmers J."/>
            <person name="Rivas-Marin E."/>
            <person name="Kohn T."/>
            <person name="Peeters S.H."/>
            <person name="Heuer A."/>
            <person name="Rast P."/>
            <person name="Oberbeckmann S."/>
            <person name="Bunk B."/>
            <person name="Jeske O."/>
            <person name="Meyerdierks A."/>
            <person name="Storesund J.E."/>
            <person name="Kallscheuer N."/>
            <person name="Luecker S."/>
            <person name="Lage O.M."/>
            <person name="Pohl T."/>
            <person name="Merkel B.J."/>
            <person name="Hornburger P."/>
            <person name="Mueller R.-W."/>
            <person name="Bruemmer F."/>
            <person name="Labrenz M."/>
            <person name="Spormann A.M."/>
            <person name="Op den Camp H."/>
            <person name="Overmann J."/>
            <person name="Amann R."/>
            <person name="Jetten M.S.M."/>
            <person name="Mascher T."/>
            <person name="Medema M.H."/>
            <person name="Devos D.P."/>
            <person name="Kaster A.-K."/>
            <person name="Ovreas L."/>
            <person name="Rohde M."/>
            <person name="Galperin M.Y."/>
            <person name="Jogler C."/>
        </authorList>
    </citation>
    <scope>NUCLEOTIDE SEQUENCE [LARGE SCALE GENOMIC DNA]</scope>
    <source>
        <strain evidence="3 4">I41</strain>
    </source>
</reference>
<evidence type="ECO:0000313" key="3">
    <source>
        <dbReference type="EMBL" id="QDT72657.1"/>
    </source>
</evidence>
<dbReference type="Proteomes" id="UP000317909">
    <property type="component" value="Chromosome"/>
</dbReference>
<proteinExistence type="predicted"/>
<sequence precursor="true">MQRSLQFAAVVLAVGVLASATNVDQAAAQGARNSLNQSQSGSLRNSYAGGISSGRATASNGARGGAFGGGQARGGLGVNGAADANGASGQGGVGQGPMAAGLAQTAGERFQQGGFVGRDADDVRNSFESQNARRGTGGMLDAMVENLNEMRESRRRWREQNAAPPAIRVQLRPAFDVPAAMTAQTDVRVQARLVKQMDVIGVDSPQIQMVGRTAVIRGTVANERDRELIARMASLEPGVSAVENLVEIQGPPPAP</sequence>
<accession>A0A517TWB4</accession>
<feature type="domain" description="BON" evidence="2">
    <location>
        <begin position="186"/>
        <end position="249"/>
    </location>
</feature>
<organism evidence="3 4">
    <name type="scientific">Lacipirellula limnantheis</name>
    <dbReference type="NCBI Taxonomy" id="2528024"/>
    <lineage>
        <taxon>Bacteria</taxon>
        <taxon>Pseudomonadati</taxon>
        <taxon>Planctomycetota</taxon>
        <taxon>Planctomycetia</taxon>
        <taxon>Pirellulales</taxon>
        <taxon>Lacipirellulaceae</taxon>
        <taxon>Lacipirellula</taxon>
    </lineage>
</organism>
<keyword evidence="4" id="KW-1185">Reference proteome</keyword>
<feature type="chain" id="PRO_5021876112" evidence="1">
    <location>
        <begin position="27"/>
        <end position="255"/>
    </location>
</feature>
<dbReference type="KEGG" id="llh:I41_18390"/>
<dbReference type="Pfam" id="PF04972">
    <property type="entry name" value="BON"/>
    <property type="match status" value="1"/>
</dbReference>
<dbReference type="AlphaFoldDB" id="A0A517TWB4"/>